<dbReference type="SUPFAM" id="SSF46689">
    <property type="entry name" value="Homeodomain-like"/>
    <property type="match status" value="2"/>
</dbReference>
<reference evidence="5 6" key="1">
    <citation type="submission" date="2019-08" db="EMBL/GenBank/DDBJ databases">
        <title>In-depth cultivation of the pig gut microbiome towards novel bacterial diversity and tailored functional studies.</title>
        <authorList>
            <person name="Wylensek D."/>
            <person name="Hitch T.C.A."/>
            <person name="Clavel T."/>
        </authorList>
    </citation>
    <scope>NUCLEOTIDE SEQUENCE [LARGE SCALE GENOMIC DNA]</scope>
    <source>
        <strain evidence="5 6">BBE-744-WT-12</strain>
    </source>
</reference>
<dbReference type="GO" id="GO:0003700">
    <property type="term" value="F:DNA-binding transcription factor activity"/>
    <property type="evidence" value="ECO:0007669"/>
    <property type="project" value="InterPro"/>
</dbReference>
<evidence type="ECO:0000313" key="6">
    <source>
        <dbReference type="Proteomes" id="UP000435649"/>
    </source>
</evidence>
<proteinExistence type="predicted"/>
<keyword evidence="6" id="KW-1185">Reference proteome</keyword>
<comment type="caution">
    <text evidence="5">The sequence shown here is derived from an EMBL/GenBank/DDBJ whole genome shotgun (WGS) entry which is preliminary data.</text>
</comment>
<evidence type="ECO:0000256" key="3">
    <source>
        <dbReference type="ARBA" id="ARBA00023163"/>
    </source>
</evidence>
<evidence type="ECO:0000256" key="2">
    <source>
        <dbReference type="ARBA" id="ARBA00023125"/>
    </source>
</evidence>
<dbReference type="Proteomes" id="UP000435649">
    <property type="component" value="Unassembled WGS sequence"/>
</dbReference>
<dbReference type="AlphaFoldDB" id="A0A844FZZ9"/>
<dbReference type="Pfam" id="PF12833">
    <property type="entry name" value="HTH_18"/>
    <property type="match status" value="1"/>
</dbReference>
<gene>
    <name evidence="5" type="ORF">FYJ85_07475</name>
</gene>
<organism evidence="5 6">
    <name type="scientific">Victivallis lenta</name>
    <dbReference type="NCBI Taxonomy" id="2606640"/>
    <lineage>
        <taxon>Bacteria</taxon>
        <taxon>Pseudomonadati</taxon>
        <taxon>Lentisphaerota</taxon>
        <taxon>Lentisphaeria</taxon>
        <taxon>Victivallales</taxon>
        <taxon>Victivallaceae</taxon>
        <taxon>Victivallis</taxon>
    </lineage>
</organism>
<dbReference type="GO" id="GO:0043565">
    <property type="term" value="F:sequence-specific DNA binding"/>
    <property type="evidence" value="ECO:0007669"/>
    <property type="project" value="InterPro"/>
</dbReference>
<sequence length="361" mass="41981">MMVAAGTFDPAGIPEIRPCLQLRRDGRRADPPRLLLRTRPPRKFRIPNVDAERIDQSLRTQTGHMKNTHIDSSCCFSIRYLIFADLEWILREDLYLFIAEGGIFLLMDMTFPQLKIHLVHYLENIFPWVQPNLYTPFWRYYWNPVPGGVLDCGAERIELTPEAVTVIPGYLVFSTRAAAPFSQYYIHFNPPDRLSMPEPRIHRIPLCGEWREGWEEFRALLPEPGAAFRRAFIAESLLLAALLRLPPGALRLAPESDPRIARARKIIEERPADPPDNAELARIAGLNRESFVRLFRHECGESPQQFSRRLRIERACRLLHYSNRSIEEIAELCGFADRYHFSRVFSRLMHSAPAVFRRLRH</sequence>
<dbReference type="InterPro" id="IPR050204">
    <property type="entry name" value="AraC_XylS_family_regulators"/>
</dbReference>
<keyword evidence="2" id="KW-0238">DNA-binding</keyword>
<evidence type="ECO:0000256" key="1">
    <source>
        <dbReference type="ARBA" id="ARBA00023015"/>
    </source>
</evidence>
<dbReference type="Gene3D" id="1.10.10.60">
    <property type="entry name" value="Homeodomain-like"/>
    <property type="match status" value="2"/>
</dbReference>
<dbReference type="EMBL" id="VUNS01000006">
    <property type="protein sequence ID" value="MST96887.1"/>
    <property type="molecule type" value="Genomic_DNA"/>
</dbReference>
<protein>
    <submittedName>
        <fullName evidence="5">Helix-turn-helix transcriptional regulator</fullName>
    </submittedName>
</protein>
<name>A0A844FZZ9_9BACT</name>
<dbReference type="PROSITE" id="PS01124">
    <property type="entry name" value="HTH_ARAC_FAMILY_2"/>
    <property type="match status" value="1"/>
</dbReference>
<keyword evidence="3" id="KW-0804">Transcription</keyword>
<feature type="domain" description="HTH araC/xylS-type" evidence="4">
    <location>
        <begin position="261"/>
        <end position="359"/>
    </location>
</feature>
<evidence type="ECO:0000313" key="5">
    <source>
        <dbReference type="EMBL" id="MST96887.1"/>
    </source>
</evidence>
<dbReference type="InterPro" id="IPR009057">
    <property type="entry name" value="Homeodomain-like_sf"/>
</dbReference>
<dbReference type="InterPro" id="IPR018060">
    <property type="entry name" value="HTH_AraC"/>
</dbReference>
<evidence type="ECO:0000259" key="4">
    <source>
        <dbReference type="PROSITE" id="PS01124"/>
    </source>
</evidence>
<dbReference type="SMART" id="SM00342">
    <property type="entry name" value="HTH_ARAC"/>
    <property type="match status" value="1"/>
</dbReference>
<keyword evidence="1" id="KW-0805">Transcription regulation</keyword>
<dbReference type="PANTHER" id="PTHR46796">
    <property type="entry name" value="HTH-TYPE TRANSCRIPTIONAL ACTIVATOR RHAS-RELATED"/>
    <property type="match status" value="1"/>
</dbReference>
<accession>A0A844FZZ9</accession>